<comment type="subcellular location">
    <subcellularLocation>
        <location evidence="1">Membrane</location>
        <topology evidence="1">Multi-pass membrane protein</topology>
    </subcellularLocation>
</comment>
<dbReference type="PROSITE" id="PS00237">
    <property type="entry name" value="G_PROTEIN_RECEP_F1_1"/>
    <property type="match status" value="1"/>
</dbReference>
<feature type="domain" description="G-protein coupled receptors family 1 profile" evidence="16">
    <location>
        <begin position="50"/>
        <end position="297"/>
    </location>
</feature>
<keyword evidence="3" id="KW-0716">Sensory transduction</keyword>
<keyword evidence="10" id="KW-1015">Disulfide bond</keyword>
<feature type="transmembrane region" description="Helical" evidence="15">
    <location>
        <begin position="149"/>
        <end position="169"/>
    </location>
</feature>
<evidence type="ECO:0000256" key="9">
    <source>
        <dbReference type="ARBA" id="ARBA00023136"/>
    </source>
</evidence>
<feature type="transmembrane region" description="Helical" evidence="15">
    <location>
        <begin position="196"/>
        <end position="222"/>
    </location>
</feature>
<keyword evidence="2" id="KW-0600">Photoreceptor protein</keyword>
<proteinExistence type="inferred from homology"/>
<dbReference type="PANTHER" id="PTHR24240">
    <property type="entry name" value="OPSIN"/>
    <property type="match status" value="1"/>
</dbReference>
<dbReference type="PRINTS" id="PR01244">
    <property type="entry name" value="PEROPSIN"/>
</dbReference>
<feature type="transmembrane region" description="Helical" evidence="15">
    <location>
        <begin position="33"/>
        <end position="58"/>
    </location>
</feature>
<comment type="caution">
    <text evidence="17">The sequence shown here is derived from an EMBL/GenBank/DDBJ whole genome shotgun (WGS) entry which is preliminary data.</text>
</comment>
<dbReference type="InterPro" id="IPR050125">
    <property type="entry name" value="GPCR_opsins"/>
</dbReference>
<feature type="transmembrane region" description="Helical" evidence="15">
    <location>
        <begin position="108"/>
        <end position="129"/>
    </location>
</feature>
<dbReference type="PROSITE" id="PS00238">
    <property type="entry name" value="OPSIN"/>
    <property type="match status" value="1"/>
</dbReference>
<comment type="similarity">
    <text evidence="14">Belongs to the G-protein coupled receptor 1 family.</text>
</comment>
<gene>
    <name evidence="17" type="ORF">DNTS_022830</name>
</gene>
<organism evidence="17 18">
    <name type="scientific">Danionella cerebrum</name>
    <dbReference type="NCBI Taxonomy" id="2873325"/>
    <lineage>
        <taxon>Eukaryota</taxon>
        <taxon>Metazoa</taxon>
        <taxon>Chordata</taxon>
        <taxon>Craniata</taxon>
        <taxon>Vertebrata</taxon>
        <taxon>Euteleostomi</taxon>
        <taxon>Actinopterygii</taxon>
        <taxon>Neopterygii</taxon>
        <taxon>Teleostei</taxon>
        <taxon>Ostariophysi</taxon>
        <taxon>Cypriniformes</taxon>
        <taxon>Danionidae</taxon>
        <taxon>Danioninae</taxon>
        <taxon>Danionella</taxon>
    </lineage>
</organism>
<keyword evidence="13 14" id="KW-0807">Transducer</keyword>
<evidence type="ECO:0000256" key="4">
    <source>
        <dbReference type="ARBA" id="ARBA00022692"/>
    </source>
</evidence>
<evidence type="ECO:0000313" key="18">
    <source>
        <dbReference type="Proteomes" id="UP000316079"/>
    </source>
</evidence>
<keyword evidence="5" id="KW-0681">Retinal protein</keyword>
<evidence type="ECO:0000256" key="14">
    <source>
        <dbReference type="RuleBase" id="RU000688"/>
    </source>
</evidence>
<feature type="transmembrane region" description="Helical" evidence="15">
    <location>
        <begin position="70"/>
        <end position="96"/>
    </location>
</feature>
<evidence type="ECO:0000256" key="13">
    <source>
        <dbReference type="ARBA" id="ARBA00023224"/>
    </source>
</evidence>
<keyword evidence="18" id="KW-1185">Reference proteome</keyword>
<accession>A0A553RAS1</accession>
<dbReference type="GO" id="GO:0004930">
    <property type="term" value="F:G protein-coupled receptor activity"/>
    <property type="evidence" value="ECO:0007669"/>
    <property type="project" value="UniProtKB-KW"/>
</dbReference>
<feature type="transmembrane region" description="Helical" evidence="15">
    <location>
        <begin position="242"/>
        <end position="266"/>
    </location>
</feature>
<feature type="transmembrane region" description="Helical" evidence="15">
    <location>
        <begin position="278"/>
        <end position="300"/>
    </location>
</feature>
<keyword evidence="12" id="KW-0325">Glycoprotein</keyword>
<evidence type="ECO:0000256" key="7">
    <source>
        <dbReference type="ARBA" id="ARBA00022991"/>
    </source>
</evidence>
<evidence type="ECO:0000256" key="10">
    <source>
        <dbReference type="ARBA" id="ARBA00023157"/>
    </source>
</evidence>
<protein>
    <recommendedName>
        <fullName evidence="16">G-protein coupled receptors family 1 profile domain-containing protein</fullName>
    </recommendedName>
</protein>
<evidence type="ECO:0000256" key="11">
    <source>
        <dbReference type="ARBA" id="ARBA00023170"/>
    </source>
</evidence>
<dbReference type="GO" id="GO:0009881">
    <property type="term" value="F:photoreceptor activity"/>
    <property type="evidence" value="ECO:0007669"/>
    <property type="project" value="UniProtKB-KW"/>
</dbReference>
<evidence type="ECO:0000256" key="2">
    <source>
        <dbReference type="ARBA" id="ARBA00022543"/>
    </source>
</evidence>
<evidence type="ECO:0000256" key="5">
    <source>
        <dbReference type="ARBA" id="ARBA00022925"/>
    </source>
</evidence>
<evidence type="ECO:0000256" key="1">
    <source>
        <dbReference type="ARBA" id="ARBA00004141"/>
    </source>
</evidence>
<evidence type="ECO:0000259" key="16">
    <source>
        <dbReference type="PROSITE" id="PS50262"/>
    </source>
</evidence>
<dbReference type="Pfam" id="PF00001">
    <property type="entry name" value="7tm_1"/>
    <property type="match status" value="1"/>
</dbReference>
<keyword evidence="8 14" id="KW-0297">G-protein coupled receptor</keyword>
<dbReference type="Proteomes" id="UP000316079">
    <property type="component" value="Unassembled WGS sequence"/>
</dbReference>
<evidence type="ECO:0000256" key="15">
    <source>
        <dbReference type="SAM" id="Phobius"/>
    </source>
</evidence>
<dbReference type="AlphaFoldDB" id="A0A553RAS1"/>
<sequence length="378" mass="41223">MFNSTFFRVSSVNGSQLESLIPANPAGFSRAGFTLVAVFLGAIFIFGFVNNFLVLVIFARFHVLRTQTNLILLNICVSDMLVCLFGTPLSFAASISGRWLTGVNGCRWYGFANALFGIVSLASLAVLSFERYSVILHCSKAGTPDCKKAWFSISGCWLYSLVWTAPPLFGWGSYGPEGPGTTCSVQWSQRSPQTQSYVICLFIFCLLLPLLMMVYCYGKILIAIHEVAKINQTAAQRQETHVLMMVVSMVSCYLLCWMPYGVIALLGTFGSGITSPTASVFSSVLAKSSAVLNPIIYVLFNNQFYRCFLALVRGGTEPQAHLTLHTEEAAQQNCFPMGSHDAASLHDTAGNFGTPKLTQSSSIQRGNKTLIHAVDSVP</sequence>
<evidence type="ECO:0000256" key="8">
    <source>
        <dbReference type="ARBA" id="ARBA00023040"/>
    </source>
</evidence>
<dbReference type="InterPro" id="IPR002962">
    <property type="entry name" value="Peropsin"/>
</dbReference>
<dbReference type="GO" id="GO:0016020">
    <property type="term" value="C:membrane"/>
    <property type="evidence" value="ECO:0007669"/>
    <property type="project" value="UniProtKB-SubCell"/>
</dbReference>
<dbReference type="GO" id="GO:0007601">
    <property type="term" value="P:visual perception"/>
    <property type="evidence" value="ECO:0007669"/>
    <property type="project" value="InterPro"/>
</dbReference>
<dbReference type="STRING" id="623744.A0A553RAS1"/>
<name>A0A553RAS1_9TELE</name>
<dbReference type="InterPro" id="IPR027430">
    <property type="entry name" value="Retinal_BS"/>
</dbReference>
<dbReference type="SUPFAM" id="SSF81321">
    <property type="entry name" value="Family A G protein-coupled receptor-like"/>
    <property type="match status" value="1"/>
</dbReference>
<dbReference type="Gene3D" id="1.20.1070.10">
    <property type="entry name" value="Rhodopsin 7-helix transmembrane proteins"/>
    <property type="match status" value="1"/>
</dbReference>
<keyword evidence="7" id="KW-0157">Chromophore</keyword>
<evidence type="ECO:0000256" key="3">
    <source>
        <dbReference type="ARBA" id="ARBA00022606"/>
    </source>
</evidence>
<keyword evidence="6 15" id="KW-1133">Transmembrane helix</keyword>
<dbReference type="PRINTS" id="PR00237">
    <property type="entry name" value="GPCRRHODOPSN"/>
</dbReference>
<evidence type="ECO:0000256" key="12">
    <source>
        <dbReference type="ARBA" id="ARBA00023180"/>
    </source>
</evidence>
<evidence type="ECO:0000313" key="17">
    <source>
        <dbReference type="EMBL" id="TRY99282.1"/>
    </source>
</evidence>
<keyword evidence="11 14" id="KW-0675">Receptor</keyword>
<dbReference type="FunFam" id="1.20.1070.10:FF:000197">
    <property type="entry name" value="Teleost multiple tissue opsin 2b"/>
    <property type="match status" value="1"/>
</dbReference>
<evidence type="ECO:0000256" key="6">
    <source>
        <dbReference type="ARBA" id="ARBA00022989"/>
    </source>
</evidence>
<dbReference type="InterPro" id="IPR000276">
    <property type="entry name" value="GPCR_Rhodpsn"/>
</dbReference>
<dbReference type="PROSITE" id="PS50262">
    <property type="entry name" value="G_PROTEIN_RECEP_F1_2"/>
    <property type="match status" value="1"/>
</dbReference>
<dbReference type="CDD" id="cd15086">
    <property type="entry name" value="7tmA_tmt_opsin"/>
    <property type="match status" value="1"/>
</dbReference>
<reference evidence="17 18" key="1">
    <citation type="journal article" date="2019" name="Sci. Data">
        <title>Hybrid genome assembly and annotation of Danionella translucida.</title>
        <authorList>
            <person name="Kadobianskyi M."/>
            <person name="Schulze L."/>
            <person name="Schuelke M."/>
            <person name="Judkewitz B."/>
        </authorList>
    </citation>
    <scope>NUCLEOTIDE SEQUENCE [LARGE SCALE GENOMIC DNA]</scope>
    <source>
        <strain evidence="17 18">Bolton</strain>
    </source>
</reference>
<keyword evidence="4 14" id="KW-0812">Transmembrane</keyword>
<dbReference type="EMBL" id="SRMA01025082">
    <property type="protein sequence ID" value="TRY99282.1"/>
    <property type="molecule type" value="Genomic_DNA"/>
</dbReference>
<keyword evidence="9 15" id="KW-0472">Membrane</keyword>
<dbReference type="GO" id="GO:0007602">
    <property type="term" value="P:phototransduction"/>
    <property type="evidence" value="ECO:0007669"/>
    <property type="project" value="UniProtKB-KW"/>
</dbReference>
<dbReference type="InterPro" id="IPR017452">
    <property type="entry name" value="GPCR_Rhodpsn_7TM"/>
</dbReference>
<dbReference type="OrthoDB" id="2101615at2759"/>